<organism evidence="3 4">
    <name type="scientific">Podospora australis</name>
    <dbReference type="NCBI Taxonomy" id="1536484"/>
    <lineage>
        <taxon>Eukaryota</taxon>
        <taxon>Fungi</taxon>
        <taxon>Dikarya</taxon>
        <taxon>Ascomycota</taxon>
        <taxon>Pezizomycotina</taxon>
        <taxon>Sordariomycetes</taxon>
        <taxon>Sordariomycetidae</taxon>
        <taxon>Sordariales</taxon>
        <taxon>Podosporaceae</taxon>
        <taxon>Podospora</taxon>
    </lineage>
</organism>
<protein>
    <submittedName>
        <fullName evidence="3">L-sorbosone dehydrogenase</fullName>
    </submittedName>
</protein>
<dbReference type="PANTHER" id="PTHR47572">
    <property type="entry name" value="LIPOPROTEIN-RELATED"/>
    <property type="match status" value="1"/>
</dbReference>
<dbReference type="EMBL" id="MU864481">
    <property type="protein sequence ID" value="KAK4184604.1"/>
    <property type="molecule type" value="Genomic_DNA"/>
</dbReference>
<reference evidence="3" key="2">
    <citation type="submission" date="2023-05" db="EMBL/GenBank/DDBJ databases">
        <authorList>
            <consortium name="Lawrence Berkeley National Laboratory"/>
            <person name="Steindorff A."/>
            <person name="Hensen N."/>
            <person name="Bonometti L."/>
            <person name="Westerberg I."/>
            <person name="Brannstrom I.O."/>
            <person name="Guillou S."/>
            <person name="Cros-Aarteil S."/>
            <person name="Calhoun S."/>
            <person name="Haridas S."/>
            <person name="Kuo A."/>
            <person name="Mondo S."/>
            <person name="Pangilinan J."/>
            <person name="Riley R."/>
            <person name="Labutti K."/>
            <person name="Andreopoulos B."/>
            <person name="Lipzen A."/>
            <person name="Chen C."/>
            <person name="Yanf M."/>
            <person name="Daum C."/>
            <person name="Ng V."/>
            <person name="Clum A."/>
            <person name="Ohm R."/>
            <person name="Martin F."/>
            <person name="Silar P."/>
            <person name="Natvig D."/>
            <person name="Lalanne C."/>
            <person name="Gautier V."/>
            <person name="Ament-Velasquez S.L."/>
            <person name="Kruys A."/>
            <person name="Hutchinson M.I."/>
            <person name="Powell A.J."/>
            <person name="Barry K."/>
            <person name="Miller A.N."/>
            <person name="Grigoriev I.V."/>
            <person name="Debuchy R."/>
            <person name="Gladieux P."/>
            <person name="Thoren M.H."/>
            <person name="Johannesson H."/>
        </authorList>
    </citation>
    <scope>NUCLEOTIDE SEQUENCE</scope>
    <source>
        <strain evidence="3">PSN309</strain>
    </source>
</reference>
<dbReference type="Gene3D" id="2.120.10.30">
    <property type="entry name" value="TolB, C-terminal domain"/>
    <property type="match status" value="1"/>
</dbReference>
<evidence type="ECO:0000313" key="4">
    <source>
        <dbReference type="Proteomes" id="UP001302126"/>
    </source>
</evidence>
<dbReference type="Proteomes" id="UP001302126">
    <property type="component" value="Unassembled WGS sequence"/>
</dbReference>
<feature type="signal peptide" evidence="1">
    <location>
        <begin position="1"/>
        <end position="20"/>
    </location>
</feature>
<dbReference type="InterPro" id="IPR011042">
    <property type="entry name" value="6-blade_b-propeller_TolB-like"/>
</dbReference>
<proteinExistence type="predicted"/>
<dbReference type="SUPFAM" id="SSF50952">
    <property type="entry name" value="Soluble quinoprotein glucose dehydrogenase"/>
    <property type="match status" value="1"/>
</dbReference>
<dbReference type="InterPro" id="IPR011041">
    <property type="entry name" value="Quinoprot_gluc/sorb_DH_b-prop"/>
</dbReference>
<dbReference type="AlphaFoldDB" id="A0AAN6WMJ4"/>
<evidence type="ECO:0000313" key="3">
    <source>
        <dbReference type="EMBL" id="KAK4184604.1"/>
    </source>
</evidence>
<name>A0AAN6WMJ4_9PEZI</name>
<keyword evidence="4" id="KW-1185">Reference proteome</keyword>
<feature type="domain" description="Pyrroloquinoline quinone-dependent pyranose dehydrogenase beta-propeller" evidence="2">
    <location>
        <begin position="51"/>
        <end position="442"/>
    </location>
</feature>
<dbReference type="PANTHER" id="PTHR47572:SF4">
    <property type="entry name" value="LACTONASE DRP35"/>
    <property type="match status" value="1"/>
</dbReference>
<accession>A0AAN6WMJ4</accession>
<gene>
    <name evidence="3" type="ORF">QBC35DRAFT_539830</name>
</gene>
<dbReference type="InterPro" id="IPR051262">
    <property type="entry name" value="SMP-30/CGR1_Lactonase"/>
</dbReference>
<evidence type="ECO:0000259" key="2">
    <source>
        <dbReference type="Pfam" id="PF22807"/>
    </source>
</evidence>
<evidence type="ECO:0000256" key="1">
    <source>
        <dbReference type="SAM" id="SignalP"/>
    </source>
</evidence>
<reference evidence="3" key="1">
    <citation type="journal article" date="2023" name="Mol. Phylogenet. Evol.">
        <title>Genome-scale phylogeny and comparative genomics of the fungal order Sordariales.</title>
        <authorList>
            <person name="Hensen N."/>
            <person name="Bonometti L."/>
            <person name="Westerberg I."/>
            <person name="Brannstrom I.O."/>
            <person name="Guillou S."/>
            <person name="Cros-Aarteil S."/>
            <person name="Calhoun S."/>
            <person name="Haridas S."/>
            <person name="Kuo A."/>
            <person name="Mondo S."/>
            <person name="Pangilinan J."/>
            <person name="Riley R."/>
            <person name="LaButti K."/>
            <person name="Andreopoulos B."/>
            <person name="Lipzen A."/>
            <person name="Chen C."/>
            <person name="Yan M."/>
            <person name="Daum C."/>
            <person name="Ng V."/>
            <person name="Clum A."/>
            <person name="Steindorff A."/>
            <person name="Ohm R.A."/>
            <person name="Martin F."/>
            <person name="Silar P."/>
            <person name="Natvig D.O."/>
            <person name="Lalanne C."/>
            <person name="Gautier V."/>
            <person name="Ament-Velasquez S.L."/>
            <person name="Kruys A."/>
            <person name="Hutchinson M.I."/>
            <person name="Powell A.J."/>
            <person name="Barry K."/>
            <person name="Miller A.N."/>
            <person name="Grigoriev I.V."/>
            <person name="Debuchy R."/>
            <person name="Gladieux P."/>
            <person name="Hiltunen Thoren M."/>
            <person name="Johannesson H."/>
        </authorList>
    </citation>
    <scope>NUCLEOTIDE SEQUENCE</scope>
    <source>
        <strain evidence="3">PSN309</strain>
    </source>
</reference>
<dbReference type="Pfam" id="PF22807">
    <property type="entry name" value="TrAA12"/>
    <property type="match status" value="1"/>
</dbReference>
<sequence>MHWFTTLTAAVAFAGSAAFAHPEPGVSPRQAATPIPSSCPGVTARTQYRLSAATGWKYALVASGLTKPRGVLFDTAGHLLVLEAGKGLTAHTIGSDGCISSSKTVIATSQLNHGLALSPDGKTVYVSAPGTAWSFDYDATTQTATNQKVIVKDMYPGGHSTRTLAVPPNNPNLLIVSLGSNGNIDSPTEKKETGRAIVKVFDLSKTPSGGYSYNTQGWYLGYGLRNEIAIVFDGNNEVWGVENSGDQLARTVNGRSVDVHIDNPAEELNYLGDPSKSNENWYGYPTCWTIGPGGTSVFADKAFKVGQQFVQAPNTTFNDDSCAQKSVPPRLAIQAHSAPIDGKFDKEFANMYVSLHGSWNRQPATGYKVIQIPFTTLNDSRYDPVASQDTVNGYSDILWTQNEGSCSGNTCLRPTGIAWHPDFSRMYVASDGSVGELYILYKA</sequence>
<dbReference type="InterPro" id="IPR054539">
    <property type="entry name" value="Beta-prop_PDH"/>
</dbReference>
<feature type="chain" id="PRO_5043011819" evidence="1">
    <location>
        <begin position="21"/>
        <end position="443"/>
    </location>
</feature>
<comment type="caution">
    <text evidence="3">The sequence shown here is derived from an EMBL/GenBank/DDBJ whole genome shotgun (WGS) entry which is preliminary data.</text>
</comment>
<keyword evidence="1" id="KW-0732">Signal</keyword>